<reference evidence="12" key="1">
    <citation type="submission" date="2020-11" db="EMBL/GenBank/DDBJ databases">
        <authorList>
            <person name="Tran Van P."/>
        </authorList>
    </citation>
    <scope>NUCLEOTIDE SEQUENCE</scope>
</reference>
<organism evidence="12">
    <name type="scientific">Darwinula stevensoni</name>
    <dbReference type="NCBI Taxonomy" id="69355"/>
    <lineage>
        <taxon>Eukaryota</taxon>
        <taxon>Metazoa</taxon>
        <taxon>Ecdysozoa</taxon>
        <taxon>Arthropoda</taxon>
        <taxon>Crustacea</taxon>
        <taxon>Oligostraca</taxon>
        <taxon>Ostracoda</taxon>
        <taxon>Podocopa</taxon>
        <taxon>Podocopida</taxon>
        <taxon>Darwinulocopina</taxon>
        <taxon>Darwinuloidea</taxon>
        <taxon>Darwinulidae</taxon>
        <taxon>Darwinula</taxon>
    </lineage>
</organism>
<dbReference type="Gene3D" id="1.20.58.60">
    <property type="match status" value="23"/>
</dbReference>
<keyword evidence="9" id="KW-0175">Coiled coil</keyword>
<keyword evidence="13" id="KW-1185">Reference proteome</keyword>
<dbReference type="GO" id="GO:0051693">
    <property type="term" value="P:actin filament capping"/>
    <property type="evidence" value="ECO:0007669"/>
    <property type="project" value="UniProtKB-KW"/>
</dbReference>
<feature type="coiled-coil region" evidence="9">
    <location>
        <begin position="1089"/>
        <end position="1142"/>
    </location>
</feature>
<feature type="coiled-coil region" evidence="9">
    <location>
        <begin position="1332"/>
        <end position="1359"/>
    </location>
</feature>
<feature type="region of interest" description="Disordered" evidence="10">
    <location>
        <begin position="584"/>
        <end position="610"/>
    </location>
</feature>
<keyword evidence="5" id="KW-0597">Phosphoprotein</keyword>
<accession>A0A7R8WY31</accession>
<dbReference type="SUPFAM" id="SSF46966">
    <property type="entry name" value="Spectrin repeat"/>
    <property type="match status" value="21"/>
</dbReference>
<name>A0A7R8WY31_9CRUS</name>
<dbReference type="GO" id="GO:0016199">
    <property type="term" value="P:axon midline choice point recognition"/>
    <property type="evidence" value="ECO:0007669"/>
    <property type="project" value="UniProtKB-ARBA"/>
</dbReference>
<dbReference type="GO" id="GO:0016328">
    <property type="term" value="C:lateral plasma membrane"/>
    <property type="evidence" value="ECO:0007669"/>
    <property type="project" value="UniProtKB-ARBA"/>
</dbReference>
<dbReference type="Proteomes" id="UP000677054">
    <property type="component" value="Unassembled WGS sequence"/>
</dbReference>
<dbReference type="GO" id="GO:0007026">
    <property type="term" value="P:negative regulation of microtubule depolymerization"/>
    <property type="evidence" value="ECO:0007669"/>
    <property type="project" value="UniProtKB-ARBA"/>
</dbReference>
<comment type="subcellular location">
    <subcellularLocation>
        <location evidence="1">Cytoplasm</location>
        <location evidence="1">Cytoskeleton</location>
    </subcellularLocation>
</comment>
<evidence type="ECO:0000256" key="6">
    <source>
        <dbReference type="ARBA" id="ARBA00022737"/>
    </source>
</evidence>
<evidence type="ECO:0000256" key="7">
    <source>
        <dbReference type="ARBA" id="ARBA00023203"/>
    </source>
</evidence>
<protein>
    <submittedName>
        <fullName evidence="12">Uncharacterized protein</fullName>
    </submittedName>
</protein>
<feature type="region of interest" description="Disordered" evidence="10">
    <location>
        <begin position="1"/>
        <end position="20"/>
    </location>
</feature>
<keyword evidence="11" id="KW-0812">Transmembrane</keyword>
<dbReference type="EMBL" id="LR899539">
    <property type="protein sequence ID" value="CAD7240319.1"/>
    <property type="molecule type" value="Genomic_DNA"/>
</dbReference>
<dbReference type="GO" id="GO:0045170">
    <property type="term" value="C:spectrosome"/>
    <property type="evidence" value="ECO:0007669"/>
    <property type="project" value="UniProtKB-ARBA"/>
</dbReference>
<evidence type="ECO:0000313" key="13">
    <source>
        <dbReference type="Proteomes" id="UP000677054"/>
    </source>
</evidence>
<evidence type="ECO:0000256" key="8">
    <source>
        <dbReference type="ARBA" id="ARBA00023212"/>
    </source>
</evidence>
<keyword evidence="7" id="KW-0009">Actin-binding</keyword>
<feature type="transmembrane region" description="Helical" evidence="11">
    <location>
        <begin position="3038"/>
        <end position="3061"/>
    </location>
</feature>
<dbReference type="PANTHER" id="PTHR11915">
    <property type="entry name" value="SPECTRIN/FILAMIN RELATED CYTOSKELETAL PROTEIN"/>
    <property type="match status" value="1"/>
</dbReference>
<dbReference type="OrthoDB" id="9942256at2759"/>
<dbReference type="CDD" id="cd00176">
    <property type="entry name" value="SPEC"/>
    <property type="match status" value="13"/>
</dbReference>
<dbReference type="GO" id="GO:0048790">
    <property type="term" value="P:maintenance of presynaptic active zone structure"/>
    <property type="evidence" value="ECO:0007669"/>
    <property type="project" value="UniProtKB-ARBA"/>
</dbReference>
<dbReference type="SMART" id="SM00150">
    <property type="entry name" value="SPEC"/>
    <property type="match status" value="26"/>
</dbReference>
<dbReference type="GO" id="GO:0003779">
    <property type="term" value="F:actin binding"/>
    <property type="evidence" value="ECO:0007669"/>
    <property type="project" value="UniProtKB-KW"/>
</dbReference>
<evidence type="ECO:0000256" key="4">
    <source>
        <dbReference type="ARBA" id="ARBA00022490"/>
    </source>
</evidence>
<evidence type="ECO:0000256" key="1">
    <source>
        <dbReference type="ARBA" id="ARBA00004245"/>
    </source>
</evidence>
<dbReference type="FunFam" id="1.20.58.60:FF:000007">
    <property type="entry name" value="Spectrin alpha chain non-erythrocytic 1"/>
    <property type="match status" value="1"/>
</dbReference>
<dbReference type="GO" id="GO:0005856">
    <property type="term" value="C:cytoskeleton"/>
    <property type="evidence" value="ECO:0007669"/>
    <property type="project" value="UniProtKB-SubCell"/>
</dbReference>
<feature type="coiled-coil region" evidence="9">
    <location>
        <begin position="967"/>
        <end position="994"/>
    </location>
</feature>
<dbReference type="GO" id="GO:0031594">
    <property type="term" value="C:neuromuscular junction"/>
    <property type="evidence" value="ECO:0007669"/>
    <property type="project" value="UniProtKB-ARBA"/>
</dbReference>
<evidence type="ECO:0000256" key="2">
    <source>
        <dbReference type="ARBA" id="ARBA00006826"/>
    </source>
</evidence>
<keyword evidence="11" id="KW-0472">Membrane</keyword>
<feature type="region of interest" description="Disordered" evidence="10">
    <location>
        <begin position="75"/>
        <end position="103"/>
    </location>
</feature>
<dbReference type="InterPro" id="IPR018159">
    <property type="entry name" value="Spectrin/alpha-actinin"/>
</dbReference>
<sequence length="3083" mass="351914">MRLTNGKNVATGSSSNHQKFATDLEAATRRLEDTDKAGNELIKKNTKELDGVQARHLQLHALWERLHRLRQQTEENLTRASRSAPVTLTKRPIPGGRPLDASRRTSLGCLQADVPWMPPGGRPLDASRQSHAFRLEQLNLACDRVRDRLEDALREHPDPVHALRSRPDPVHALRSRPEALALVREELDRVALEADSAMSSYPDEAANIAARQRELQILWEKLKENAADRRNRSEEDTNREIFLADAKNLLDWMRTAMETLSADDPARDVATAEESLRTHAELGDQIRARDAEIEKVTERGRNLLQRSPETKDAIRDALERLQVRLHSSSSRHPPQQTATTCHLLQSESEATKRGWQARDDRLRHRRDRLRFEGEARRLDAAAAGHEALLRSSCLDAAAAGHEDEVEALLKGHEDFERKLVVEDERAKALSEMADRLIEANADEADEADEVDKRRKQTLARREAAKEKAAERRRRLLSSQDFHLFQADADAMLAWMASRTDESDRDPRNLARNLRKHEALEQELQSYEGKLHDLTQASLAGQSLVTHGHPRSKDLQHTLDTLNESWKQFTRLTKDKGEELRQASAQLGHNRTLEDARQKAEEFESSLQSTDRGTDLRSAKQLLHNHQILEHAMTEWEAKVNDLKGVKDDETAEKGRLEVLKEKRVTLESFASLKAAAARRRTALEESLRTHEFLAEVDARLRWIEARLPAACCDVRSLTEARSLERRHEALLEELAGYGGSVEATLGRADGVSLPGGWRSVAGSTGSRGSLVEGRCKELRDAWEDLLEKAKEWGDRVRRSLEAQRYFADADEVEIRMTEKRDVFLSKDRGKDEEAAKALLARHEVCQIQFGHQSCQIRSLALLHKYQYLQSQEQELDSLCRLVTEMESTAQKMIESGHPDSKRIRNRQDALSRQTKYLQKAADALRHNLTQSLHRHAHSRETEDLHEWLDRMTRAASSDDHATDYEHLLDLQGELNDLKLEAEAGTKRLEQCEEAKKRIGIPHFSEGDELSEEVGEGEEDTAENSEKLREKMGKLFEQIQARTQQLDAAGEIHRFDRDAAEVLTSMQTEFPTNDDLGKDLGSVRSLIEKHEGLEKDLVALDVRLQSLTDEAARLQAKHQGENAARVKEQQLKLARERTKLQERTSQRKKALEESLQLQEFLSAVRDLVTWASDLRRTMTEEKVRDPSSALTFKAEHEGLKVEIDSREENFRQVIEAGKIIVSDGHHATQVNQQLDQVEEERQKLHAAWHRKKVCLDQLVDLHAFLRDVERLSATAAAQAAALTNSHLGSTVEELDARVKKQETIDESIAAEDEKLAALQSHGAALIHQSHPDSSTLQAKLEEATELRKRVRELAADLRKRLTDGLVCARFYRNAYDAMAWIAERRKKIQLESRTVAAETSHEVNKKLQLYKAFEAELAAHEPTIKDIQKNGAQLLQKDHPSSPEIQHHLDELKQAWIALDDETKSLGRDLEEVQCILQFNAQLEELDQRIQEKEAMVNARDTGRDYEHCLSLHKKLEDTDMHVEESQLQAINALADQLGCSDMQQKRDELKSKWMALLESMSEYREQLAGALEFHAFNRDVFDTLDRIAEKSNAPSVDTGKILARVETLQRKQDEIERDIPIIESKITALENEAQRLAQLHPDAAASIVQKLSDLQERRQALTQECEARRQQLADAHALQWFESQLKELEEWVEETREAMSSRGVPSCDAKEESVLRLHQERKAEIDGKQEAFESLEDFGRRLIQQNHWAKDEVKEAVEYLEEMRRSLSALWEEQTHSFQALPDKAIFKQADEVDEWLADKEAFLSNDDLGDSLDAVETLMREHEAFEKTLHQSHTAKVDRLEKSAMKLIAENHPDGQAIQHRLSEVLKKRDLLMENSAIRSRKLAESRQLQQFLIRMAEASTRIAEKKQAALDHRDSTTLQSDMKSLQELDAEILSCKARVDQEGEKLIGNGHFAAEDIRQRLDESARLWQGLLDASQEKQQQLQEFLSSVRDLVTWASDLRSTMTEEKVLDPSSAPTYKAEHEGLKAEIESREENFRQVIEAGKIIISDGHHATQVNQQLDQVEEERQKLHAAWHRKKVCLDQLIDLHAFLRDVERLSTAAVAQAAALASSDVGSTFEELNACMKKQEAFDESIAAEDEKLAALQSHGAALIHQSHPDTPTLQAKLEEATELRKRVRELADDLRKRLTDGLVCARFCRDAYEATVWINETRKKLQLESQTVAAATSHDKVIEKLQNYQALKGELAAQEPTIKDIQMNGDQLLQNDHPSSPEIQHHLDELKQAWIALDDETKSLGLDLEEAQWTLQFNSKVEELDQRIRATEAMVNARDTGRDYEHCLSLHKKLDDTDMQVEESQLQAINALADQLGCSDIQQKRDELNRKWRALLESMREYREQLGGALEFHAFNRDVIDTLDRIAEKSNAPSADTGKTLAQVEALQRKQDEIERDIPIIESKITALETEAQRLAQLHPDAAASIVQKLSDLQERRQALTQECEARRQQLADAHALQWFESQLKELEEWVQDNREAMSGGDVPSSQVEAESVLRLHLERKAEIDGKQEAFESLEDFGRRLVQQNHWAKGKVEEAVRRLEEMRRSLSALWEEQKHILKSLPRKAFFKQADEVDEWLADKEAFLGNDDLGDSLDAVETLMREHEAFEKTLHQSHTEKVDRLEKSAMKLIAENHPDGQAIQHRLSEVLQRRDLLKENSAIRSRKLAESRQLQQFLICIEEASTQIAEKKQATLDHRGSRNLQSDIKSLHALDAEILSCKARVDQEGEKLIGNGHFAAEDIRQRLDESARLWQGLLDSSCEKQQQLQDVFNRTLDDLDVWMNEVEGHLLSDVRGLDMTSLQALLKKHRRLESDIRARADHIERVKVTSAAFRDNKHFLKDEIYRKVRAVVKRYESLLESLRDRETALKDAQLLHRFLREVEDEQAWMSEKEVMLRSDESGTSLAAVQSLMTKHQALEAKIRKHTRVVNLVTTKGQQMIKSGHFASTQIDTKVRDLSTRMAELKDATSKRRRRLREAIESQQLALKRKELRWKGGFCCGWGFGILLAAVLFLAVLRWMAGGPETPDGEELNVARGET</sequence>
<keyword evidence="3" id="KW-0117">Actin capping</keyword>
<proteinExistence type="inferred from homology"/>
<dbReference type="EMBL" id="CAJPEV010000022">
    <property type="protein sequence ID" value="CAG0878945.1"/>
    <property type="molecule type" value="Genomic_DNA"/>
</dbReference>
<keyword evidence="8" id="KW-0206">Cytoskeleton</keyword>
<gene>
    <name evidence="12" type="ORF">DSTB1V02_LOCUS344</name>
</gene>
<dbReference type="GO" id="GO:0042062">
    <property type="term" value="P:long-term strengthening of neuromuscular junction"/>
    <property type="evidence" value="ECO:0007669"/>
    <property type="project" value="UniProtKB-ARBA"/>
</dbReference>
<dbReference type="Pfam" id="PF00435">
    <property type="entry name" value="Spectrin"/>
    <property type="match status" value="22"/>
</dbReference>
<feature type="coiled-coil region" evidence="9">
    <location>
        <begin position="1612"/>
        <end position="1671"/>
    </location>
</feature>
<feature type="coiled-coil region" evidence="9">
    <location>
        <begin position="2434"/>
        <end position="2500"/>
    </location>
</feature>
<feature type="coiled-coil region" evidence="9">
    <location>
        <begin position="509"/>
        <end position="536"/>
    </location>
</feature>
<keyword evidence="6" id="KW-0677">Repeat</keyword>
<evidence type="ECO:0000256" key="10">
    <source>
        <dbReference type="SAM" id="MobiDB-lite"/>
    </source>
</evidence>
<evidence type="ECO:0000313" key="12">
    <source>
        <dbReference type="EMBL" id="CAD7240319.1"/>
    </source>
</evidence>
<dbReference type="InterPro" id="IPR002017">
    <property type="entry name" value="Spectrin_repeat"/>
</dbReference>
<dbReference type="GO" id="GO:0008017">
    <property type="term" value="F:microtubule binding"/>
    <property type="evidence" value="ECO:0007669"/>
    <property type="project" value="UniProtKB-ARBA"/>
</dbReference>
<evidence type="ECO:0000256" key="5">
    <source>
        <dbReference type="ARBA" id="ARBA00022553"/>
    </source>
</evidence>
<dbReference type="GO" id="GO:0045169">
    <property type="term" value="C:fusome"/>
    <property type="evidence" value="ECO:0007669"/>
    <property type="project" value="UniProtKB-ARBA"/>
</dbReference>
<keyword evidence="11" id="KW-1133">Transmembrane helix</keyword>
<dbReference type="FunFam" id="1.20.58.60:FF:000020">
    <property type="entry name" value="Spectrin alpha chain, non-erythrocytic 1"/>
    <property type="match status" value="1"/>
</dbReference>
<feature type="compositionally biased region" description="Basic and acidic residues" evidence="10">
    <location>
        <begin position="590"/>
        <end position="601"/>
    </location>
</feature>
<evidence type="ECO:0000256" key="9">
    <source>
        <dbReference type="SAM" id="Coils"/>
    </source>
</evidence>
<evidence type="ECO:0000256" key="3">
    <source>
        <dbReference type="ARBA" id="ARBA00022467"/>
    </source>
</evidence>
<evidence type="ECO:0000256" key="11">
    <source>
        <dbReference type="SAM" id="Phobius"/>
    </source>
</evidence>
<feature type="compositionally biased region" description="Polar residues" evidence="10">
    <location>
        <begin position="1"/>
        <end position="19"/>
    </location>
</feature>
<feature type="coiled-coil region" evidence="9">
    <location>
        <begin position="2890"/>
        <end position="2917"/>
    </location>
</feature>
<comment type="similarity">
    <text evidence="2">Belongs to the spectrin family.</text>
</comment>
<keyword evidence="4" id="KW-0963">Cytoplasm</keyword>